<dbReference type="GO" id="GO:0000978">
    <property type="term" value="F:RNA polymerase II cis-regulatory region sequence-specific DNA binding"/>
    <property type="evidence" value="ECO:0007669"/>
    <property type="project" value="TreeGrafter"/>
</dbReference>
<dbReference type="PANTHER" id="PTHR24339">
    <property type="entry name" value="HOMEOBOX PROTEIN EMX-RELATED"/>
    <property type="match status" value="1"/>
</dbReference>
<dbReference type="InterPro" id="IPR020479">
    <property type="entry name" value="HD_metazoa"/>
</dbReference>
<evidence type="ECO:0000256" key="3">
    <source>
        <dbReference type="ARBA" id="ARBA00023155"/>
    </source>
</evidence>
<evidence type="ECO:0000256" key="1">
    <source>
        <dbReference type="ARBA" id="ARBA00004123"/>
    </source>
</evidence>
<keyword evidence="9" id="KW-1185">Reference proteome</keyword>
<keyword evidence="4 5" id="KW-0539">Nucleus</keyword>
<sequence>MLNYIAHSEWSGQAMVNTNGIHRKRTVVNDTDDEFVSNYCQVMKFTGNTKEMYFPKSLDLERPKRSRTNFTLRQLRELEKCFAKNQYLVGKERKSLSKQLDLSEAQIKIWYQNRRTKHKKEQFRQRERQAANAEAIATTNIMNLLQRRTPPVPPPPPPPPPMVSPALDSQHNHIYHHQTSRSVDKQRLLATNDDVLNARTIANTSANAVSFNPCLNGTASNHIIKSMANNNPFLYNNSHWNDTNYLSPLYFTSASSSADHL</sequence>
<accession>A0A7R9PUY7</accession>
<dbReference type="PROSITE" id="PS50071">
    <property type="entry name" value="HOMEOBOX_2"/>
    <property type="match status" value="1"/>
</dbReference>
<dbReference type="SMART" id="SM00389">
    <property type="entry name" value="HOX"/>
    <property type="match status" value="1"/>
</dbReference>
<evidence type="ECO:0000313" key="8">
    <source>
        <dbReference type="EMBL" id="CAD7621827.1"/>
    </source>
</evidence>
<dbReference type="GO" id="GO:0005634">
    <property type="term" value="C:nucleus"/>
    <property type="evidence" value="ECO:0007669"/>
    <property type="project" value="UniProtKB-SubCell"/>
</dbReference>
<reference evidence="8" key="1">
    <citation type="submission" date="2020-11" db="EMBL/GenBank/DDBJ databases">
        <authorList>
            <person name="Tran Van P."/>
        </authorList>
    </citation>
    <scope>NUCLEOTIDE SEQUENCE</scope>
</reference>
<feature type="DNA-binding region" description="Homeobox" evidence="5">
    <location>
        <begin position="63"/>
        <end position="122"/>
    </location>
</feature>
<keyword evidence="2 5" id="KW-0238">DNA-binding</keyword>
<dbReference type="EMBL" id="CAJPIZ010000775">
    <property type="protein sequence ID" value="CAG2102257.1"/>
    <property type="molecule type" value="Genomic_DNA"/>
</dbReference>
<dbReference type="PRINTS" id="PR00024">
    <property type="entry name" value="HOMEOBOX"/>
</dbReference>
<dbReference type="Gene3D" id="1.10.10.60">
    <property type="entry name" value="Homeodomain-like"/>
    <property type="match status" value="1"/>
</dbReference>
<evidence type="ECO:0000256" key="4">
    <source>
        <dbReference type="ARBA" id="ARBA00023242"/>
    </source>
</evidence>
<dbReference type="EMBL" id="OC855350">
    <property type="protein sequence ID" value="CAD7621827.1"/>
    <property type="molecule type" value="Genomic_DNA"/>
</dbReference>
<comment type="subcellular location">
    <subcellularLocation>
        <location evidence="1 5 6">Nucleus</location>
    </subcellularLocation>
</comment>
<dbReference type="SUPFAM" id="SSF46689">
    <property type="entry name" value="Homeodomain-like"/>
    <property type="match status" value="1"/>
</dbReference>
<dbReference type="InterPro" id="IPR009057">
    <property type="entry name" value="Homeodomain-like_sf"/>
</dbReference>
<evidence type="ECO:0000259" key="7">
    <source>
        <dbReference type="PROSITE" id="PS50071"/>
    </source>
</evidence>
<keyword evidence="3 5" id="KW-0371">Homeobox</keyword>
<organism evidence="8">
    <name type="scientific">Medioppia subpectinata</name>
    <dbReference type="NCBI Taxonomy" id="1979941"/>
    <lineage>
        <taxon>Eukaryota</taxon>
        <taxon>Metazoa</taxon>
        <taxon>Ecdysozoa</taxon>
        <taxon>Arthropoda</taxon>
        <taxon>Chelicerata</taxon>
        <taxon>Arachnida</taxon>
        <taxon>Acari</taxon>
        <taxon>Acariformes</taxon>
        <taxon>Sarcoptiformes</taxon>
        <taxon>Oribatida</taxon>
        <taxon>Brachypylina</taxon>
        <taxon>Oppioidea</taxon>
        <taxon>Oppiidae</taxon>
        <taxon>Medioppia</taxon>
    </lineage>
</organism>
<dbReference type="PANTHER" id="PTHR24339:SF28">
    <property type="entry name" value="E5-RELATED"/>
    <property type="match status" value="1"/>
</dbReference>
<dbReference type="InterPro" id="IPR017970">
    <property type="entry name" value="Homeobox_CS"/>
</dbReference>
<dbReference type="InterPro" id="IPR001356">
    <property type="entry name" value="HD"/>
</dbReference>
<evidence type="ECO:0000256" key="5">
    <source>
        <dbReference type="PROSITE-ProRule" id="PRU00108"/>
    </source>
</evidence>
<dbReference type="Pfam" id="PF00046">
    <property type="entry name" value="Homeodomain"/>
    <property type="match status" value="1"/>
</dbReference>
<evidence type="ECO:0000256" key="2">
    <source>
        <dbReference type="ARBA" id="ARBA00023125"/>
    </source>
</evidence>
<protein>
    <recommendedName>
        <fullName evidence="7">Homeobox domain-containing protein</fullName>
    </recommendedName>
</protein>
<proteinExistence type="predicted"/>
<dbReference type="PROSITE" id="PS00027">
    <property type="entry name" value="HOMEOBOX_1"/>
    <property type="match status" value="1"/>
</dbReference>
<name>A0A7R9PUY7_9ACAR</name>
<dbReference type="InterPro" id="IPR050877">
    <property type="entry name" value="EMX-VAX-Noto_Homeobox_TFs"/>
</dbReference>
<gene>
    <name evidence="8" type="ORF">OSB1V03_LOCUS2297</name>
</gene>
<dbReference type="CDD" id="cd00086">
    <property type="entry name" value="homeodomain"/>
    <property type="match status" value="1"/>
</dbReference>
<evidence type="ECO:0000313" key="9">
    <source>
        <dbReference type="Proteomes" id="UP000759131"/>
    </source>
</evidence>
<dbReference type="Proteomes" id="UP000759131">
    <property type="component" value="Unassembled WGS sequence"/>
</dbReference>
<dbReference type="GO" id="GO:0007420">
    <property type="term" value="P:brain development"/>
    <property type="evidence" value="ECO:0007669"/>
    <property type="project" value="TreeGrafter"/>
</dbReference>
<dbReference type="GO" id="GO:0000981">
    <property type="term" value="F:DNA-binding transcription factor activity, RNA polymerase II-specific"/>
    <property type="evidence" value="ECO:0007669"/>
    <property type="project" value="InterPro"/>
</dbReference>
<dbReference type="AlphaFoldDB" id="A0A7R9PUY7"/>
<dbReference type="GO" id="GO:0030182">
    <property type="term" value="P:neuron differentiation"/>
    <property type="evidence" value="ECO:0007669"/>
    <property type="project" value="TreeGrafter"/>
</dbReference>
<feature type="domain" description="Homeobox" evidence="7">
    <location>
        <begin position="61"/>
        <end position="121"/>
    </location>
</feature>
<evidence type="ECO:0000256" key="6">
    <source>
        <dbReference type="RuleBase" id="RU000682"/>
    </source>
</evidence>
<dbReference type="OrthoDB" id="6159439at2759"/>